<dbReference type="InterPro" id="IPR038762">
    <property type="entry name" value="ABM_predict"/>
</dbReference>
<sequence length="322" mass="36433">MEWGPNQEFGSRGATVLISLTVREGREDDYQRWQQRVDQAASGFTGFEAAEQYPPTSGEQNAWSVVFRFSTIDQLRAWLNSTERQELLAEGEGLFEGPTTQEVLAGEPPTRDVVTAVVSHDVRPGREREFRHWQNKVRKVQEKSPGFMGLELFEPVPGVQEKWVAVFRYDSREHLEEWLDSEARAKLLEEGRDYFAAYDVRKIRSAFGSWFRFDGEGEEGIPPNWKQAMTVLLALYPTVMVLNLTVGHQLDAAGLPGYLSLFIGNMLSVSVLTWLLMPLVNRLFAFWLVPGPVRVVVTNLAGTAAIVACYLLFLVIFAWVTA</sequence>
<dbReference type="Gene3D" id="3.30.70.100">
    <property type="match status" value="2"/>
</dbReference>
<evidence type="ECO:0000256" key="1">
    <source>
        <dbReference type="SAM" id="Phobius"/>
    </source>
</evidence>
<dbReference type="PROSITE" id="PS51725">
    <property type="entry name" value="ABM"/>
    <property type="match status" value="1"/>
</dbReference>
<dbReference type="SUPFAM" id="SSF54909">
    <property type="entry name" value="Dimeric alpha+beta barrel"/>
    <property type="match status" value="2"/>
</dbReference>
<dbReference type="PANTHER" id="PTHR40057">
    <property type="entry name" value="SLR1162 PROTEIN"/>
    <property type="match status" value="1"/>
</dbReference>
<keyword evidence="1" id="KW-0812">Transmembrane</keyword>
<reference evidence="4" key="1">
    <citation type="submission" date="2016-10" db="EMBL/GenBank/DDBJ databases">
        <authorList>
            <person name="Varghese N."/>
            <person name="Submissions S."/>
        </authorList>
    </citation>
    <scope>NUCLEOTIDE SEQUENCE [LARGE SCALE GENOMIC DNA]</scope>
    <source>
        <strain evidence="4">CGMCC 4.3530</strain>
    </source>
</reference>
<gene>
    <name evidence="3" type="ORF">SAMN05216215_101041</name>
</gene>
<dbReference type="STRING" id="418495.SAMN05216215_101041"/>
<dbReference type="OrthoDB" id="9798157at2"/>
<dbReference type="PANTHER" id="PTHR40057:SF1">
    <property type="entry name" value="SLR1162 PROTEIN"/>
    <property type="match status" value="1"/>
</dbReference>
<feature type="transmembrane region" description="Helical" evidence="1">
    <location>
        <begin position="300"/>
        <end position="320"/>
    </location>
</feature>
<evidence type="ECO:0000313" key="3">
    <source>
        <dbReference type="EMBL" id="SDX36117.1"/>
    </source>
</evidence>
<protein>
    <recommendedName>
        <fullName evidence="2">ABM domain-containing protein</fullName>
    </recommendedName>
</protein>
<dbReference type="Proteomes" id="UP000199529">
    <property type="component" value="Unassembled WGS sequence"/>
</dbReference>
<organism evidence="3 4">
    <name type="scientific">Saccharopolyspora shandongensis</name>
    <dbReference type="NCBI Taxonomy" id="418495"/>
    <lineage>
        <taxon>Bacteria</taxon>
        <taxon>Bacillati</taxon>
        <taxon>Actinomycetota</taxon>
        <taxon>Actinomycetes</taxon>
        <taxon>Pseudonocardiales</taxon>
        <taxon>Pseudonocardiaceae</taxon>
        <taxon>Saccharopolyspora</taxon>
    </lineage>
</organism>
<evidence type="ECO:0000259" key="2">
    <source>
        <dbReference type="PROSITE" id="PS51725"/>
    </source>
</evidence>
<dbReference type="InterPro" id="IPR007138">
    <property type="entry name" value="ABM_dom"/>
</dbReference>
<keyword evidence="4" id="KW-1185">Reference proteome</keyword>
<keyword evidence="1" id="KW-1133">Transmembrane helix</keyword>
<accession>A0A1H3B2G5</accession>
<feature type="domain" description="ABM" evidence="2">
    <location>
        <begin position="114"/>
        <end position="207"/>
    </location>
</feature>
<dbReference type="InterPro" id="IPR011008">
    <property type="entry name" value="Dimeric_a/b-barrel"/>
</dbReference>
<dbReference type="Pfam" id="PF03992">
    <property type="entry name" value="ABM"/>
    <property type="match status" value="1"/>
</dbReference>
<proteinExistence type="predicted"/>
<feature type="transmembrane region" description="Helical" evidence="1">
    <location>
        <begin position="258"/>
        <end position="280"/>
    </location>
</feature>
<dbReference type="RefSeq" id="WP_093265318.1">
    <property type="nucleotide sequence ID" value="NZ_FNOK01000010.1"/>
</dbReference>
<name>A0A1H3B2G5_9PSEU</name>
<feature type="transmembrane region" description="Helical" evidence="1">
    <location>
        <begin position="228"/>
        <end position="246"/>
    </location>
</feature>
<keyword evidence="1" id="KW-0472">Membrane</keyword>
<dbReference type="AlphaFoldDB" id="A0A1H3B2G5"/>
<evidence type="ECO:0000313" key="4">
    <source>
        <dbReference type="Proteomes" id="UP000199529"/>
    </source>
</evidence>
<dbReference type="EMBL" id="FNOK01000010">
    <property type="protein sequence ID" value="SDX36117.1"/>
    <property type="molecule type" value="Genomic_DNA"/>
</dbReference>